<sequence length="687" mass="75342">MQQTNRPTKSTNPGPGRNPHEQTSPMHNKILEGSKTQMHTQQNPPSQHSTKSSGTKTSQTRHSTTSAQRSTHHGPRTADRPVHYTMDRTRSCKQAGHRSDSIPVRGDHEGIIHHTLEGISQGARSRFKRRQSTATSPGPQCTWLVLWCIGIASLFLCSEAQIHWNNLSTIGIIGTDSVHYKIMTRPSHQYLVIKLMPNVSLIDNCTKAELGEYEKLLNSVLEPINQALTLMTKNVKPLQSVGSGRRQRRFAGVVLAGAALGVATAAQITAGIALHQSNLNAQAIQSLRTSLEQSNKAIEEIREATQETVIAVQGVQDYVNNELVPAMQHMSCELVGQRLGLKLLRYYTELLSIFGPSLRDPISAEISIQALSYALGGEIHKILEKLGYSGNDMIAILESRGIKTKITHVDLPGKLIILSISYPTLSEVKGVIVHRLEAVSYNIGSQEWYTTVPRYVATNGYLISNFDESSCVFVSESAICSQNSLYPMSPLLQQCIRGDTSSCARTLVSGTMGNKFILSKGNIVANCASILCKCYSTSTIINQSSDKLLTFIASDTCPLVEIDGVTIQVGGRQYPDMVYESRVALGPAISLERLDVGTNLGNALKKLDDAKVLIDSSNQILETVRRSSLNFGSLLSVPILICTALALLLLIYCCKRRYQQTLRQNPKVDPTFKPDLTGTSKSYVRSL</sequence>
<dbReference type="PDB" id="6XYE">
    <property type="method" value="EM"/>
    <property type="resolution" value="4.30 A"/>
    <property type="chains" value="A/C/E=161-249"/>
</dbReference>
<dbReference type="SMR" id="A0A0R5ZPI3"/>
<evidence type="ECO:0000256" key="8">
    <source>
        <dbReference type="ARBA" id="ARBA00022685"/>
    </source>
</evidence>
<keyword evidence="23" id="KW-0002">3D-structure</keyword>
<evidence type="ECO:0007829" key="23">
    <source>
        <dbReference type="PDB" id="6XYE"/>
    </source>
</evidence>
<feature type="transmembrane region" description="Helical" evidence="20">
    <location>
        <begin position="631"/>
        <end position="654"/>
    </location>
</feature>
<feature type="region of interest" description="Disordered" evidence="21">
    <location>
        <begin position="1"/>
        <end position="84"/>
    </location>
</feature>
<keyword evidence="5" id="KW-1032">Host cell membrane</keyword>
<evidence type="ECO:0000256" key="5">
    <source>
        <dbReference type="ARBA" id="ARBA00022511"/>
    </source>
</evidence>
<evidence type="ECO:0000256" key="9">
    <source>
        <dbReference type="ARBA" id="ARBA00022692"/>
    </source>
</evidence>
<proteinExistence type="evidence at protein level"/>
<evidence type="ECO:0000313" key="22">
    <source>
        <dbReference type="EMBL" id="AJO72810.1"/>
    </source>
</evidence>
<evidence type="ECO:0000256" key="13">
    <source>
        <dbReference type="ARBA" id="ARBA00022879"/>
    </source>
</evidence>
<keyword evidence="18" id="KW-0325">Glycoprotein</keyword>
<evidence type="ECO:0000256" key="15">
    <source>
        <dbReference type="ARBA" id="ARBA00023054"/>
    </source>
</evidence>
<keyword evidence="14 20" id="KW-1133">Transmembrane helix</keyword>
<evidence type="ECO:0000256" key="7">
    <source>
        <dbReference type="ARBA" id="ARBA00022595"/>
    </source>
</evidence>
<dbReference type="GO" id="GO:0055036">
    <property type="term" value="C:virion membrane"/>
    <property type="evidence" value="ECO:0007669"/>
    <property type="project" value="UniProtKB-SubCell"/>
</dbReference>
<feature type="transmembrane region" description="Helical" evidence="20">
    <location>
        <begin position="250"/>
        <end position="274"/>
    </location>
</feature>
<name>A0A0R5ZPI3_9MONO</name>
<keyword evidence="8" id="KW-0165">Cleavage on pair of basic residues</keyword>
<feature type="compositionally biased region" description="Polar residues" evidence="21">
    <location>
        <begin position="1"/>
        <end position="13"/>
    </location>
</feature>
<organism evidence="22">
    <name type="scientific">Morbillivirus canis</name>
    <dbReference type="NCBI Taxonomy" id="3052342"/>
    <lineage>
        <taxon>Viruses</taxon>
        <taxon>Riboviria</taxon>
        <taxon>Orthornavirae</taxon>
        <taxon>Negarnaviricota</taxon>
        <taxon>Haploviricotina</taxon>
        <taxon>Monjiviricetes</taxon>
        <taxon>Mononegavirales</taxon>
        <taxon>Paramyxoviridae</taxon>
        <taxon>Orthoparamyxovirinae</taxon>
        <taxon>Morbillivirus</taxon>
    </lineage>
</organism>
<evidence type="ECO:0000256" key="11">
    <source>
        <dbReference type="ARBA" id="ARBA00022844"/>
    </source>
</evidence>
<evidence type="ECO:0000256" key="1">
    <source>
        <dbReference type="ARBA" id="ARBA00008211"/>
    </source>
</evidence>
<evidence type="ECO:0000256" key="3">
    <source>
        <dbReference type="ARBA" id="ARBA00016586"/>
    </source>
</evidence>
<evidence type="ECO:0000256" key="18">
    <source>
        <dbReference type="ARBA" id="ARBA00023180"/>
    </source>
</evidence>
<keyword evidence="19" id="KW-1160">Virus entry into host cell</keyword>
<dbReference type="SUPFAM" id="SSF58069">
    <property type="entry name" value="Virus ectodomain"/>
    <property type="match status" value="1"/>
</dbReference>
<evidence type="ECO:0000256" key="20">
    <source>
        <dbReference type="RuleBase" id="RU003705"/>
    </source>
</evidence>
<comment type="subcellular location">
    <subcellularLocation>
        <location evidence="20">Virion membrane</location>
        <topology evidence="20">Single-pass type I membrane protein</topology>
    </subcellularLocation>
    <subcellularLocation>
        <location evidence="20">Host cell membrane</location>
        <topology evidence="20">Single-pass membrane protein</topology>
    </subcellularLocation>
</comment>
<keyword evidence="9 20" id="KW-0812">Transmembrane</keyword>
<dbReference type="Gene3D" id="2.60.40.1690">
    <property type="entry name" value="Head and neck region of the ectodomain of NDV fusion glycoprotein"/>
    <property type="match status" value="1"/>
</dbReference>
<keyword evidence="6" id="KW-1169">Fusion of virus membrane with host cell membrane</keyword>
<comment type="caution">
    <text evidence="20">Lacks conserved residue(s) required for the propagation of feature annotation.</text>
</comment>
<dbReference type="GO" id="GO:0019064">
    <property type="term" value="P:fusion of virus membrane with host plasma membrane"/>
    <property type="evidence" value="ECO:0007669"/>
    <property type="project" value="UniProtKB-KW"/>
</dbReference>
<evidence type="ECO:0000256" key="17">
    <source>
        <dbReference type="ARBA" id="ARBA00023157"/>
    </source>
</evidence>
<dbReference type="Gene3D" id="6.10.10.110">
    <property type="match status" value="1"/>
</dbReference>
<evidence type="ECO:0000256" key="6">
    <source>
        <dbReference type="ARBA" id="ARBA00022521"/>
    </source>
</evidence>
<keyword evidence="12" id="KW-1043">Host membrane</keyword>
<dbReference type="Gene3D" id="2.40.490.10">
    <property type="entry name" value="Newcastle disease virus like domain"/>
    <property type="match status" value="1"/>
</dbReference>
<keyword evidence="7" id="KW-1162">Viral penetration into host cytoplasm</keyword>
<dbReference type="Gene3D" id="1.10.287.2480">
    <property type="match status" value="1"/>
</dbReference>
<evidence type="ECO:0000256" key="10">
    <source>
        <dbReference type="ARBA" id="ARBA00022729"/>
    </source>
</evidence>
<protein>
    <recommendedName>
        <fullName evidence="3 20">Fusion glycoprotein F0</fullName>
    </recommendedName>
</protein>
<evidence type="ECO:0000256" key="19">
    <source>
        <dbReference type="ARBA" id="ARBA00023296"/>
    </source>
</evidence>
<evidence type="ECO:0000256" key="21">
    <source>
        <dbReference type="SAM" id="MobiDB-lite"/>
    </source>
</evidence>
<reference evidence="23" key="2">
    <citation type="journal article" date="2020" name="J. Struct. Biol. X">
        <title>Cryo-EM structure of the prefusion state of canine distemper virus fusion protein ectodomain.</title>
        <authorList>
            <person name="Kalbermatter D."/>
            <person name="Shrestha N."/>
            <person name="Gall F.M."/>
            <person name="Wyss M."/>
            <person name="Riedl R."/>
            <person name="Plattet P."/>
            <person name="Fotiadis D."/>
        </authorList>
    </citation>
    <scope>STRUCTURE BY ELECTRON MICROSCOPY (4.30 ANGSTROMS) OF 161-249</scope>
</reference>
<dbReference type="InterPro" id="IPR000776">
    <property type="entry name" value="Fusion_F0_Paramyxovir"/>
</dbReference>
<comment type="subunit">
    <text evidence="2 20">Homotrimer of disulfide-linked F1-F2.</text>
</comment>
<dbReference type="SUPFAM" id="SSF69922">
    <property type="entry name" value="Head and neck region of the ectodomain of NDV fusion glycoprotein"/>
    <property type="match status" value="1"/>
</dbReference>
<keyword evidence="4" id="KW-1168">Fusion of virus membrane with host membrane</keyword>
<dbReference type="Pfam" id="PF00523">
    <property type="entry name" value="Fusion_gly"/>
    <property type="match status" value="1"/>
</dbReference>
<keyword evidence="17" id="KW-1015">Disulfide bond</keyword>
<reference evidence="22" key="1">
    <citation type="journal article" date="2015" name="Virol. J.">
        <title>Sequencing of emerging canine distemper virus strain reveals new distinct genetic lineage in the United States associated with disease in wildlife and domestic canine populations.</title>
        <authorList>
            <person name="Riley M.C."/>
            <person name="Wilkes R.P."/>
        </authorList>
    </citation>
    <scope>NUCLEOTIDE SEQUENCE</scope>
    <source>
        <strain evidence="22">13_2262</strain>
    </source>
</reference>
<keyword evidence="10" id="KW-0732">Signal</keyword>
<dbReference type="GO" id="GO:0020002">
    <property type="term" value="C:host cell plasma membrane"/>
    <property type="evidence" value="ECO:0007669"/>
    <property type="project" value="UniProtKB-SubCell"/>
</dbReference>
<dbReference type="EMBL" id="KJ747372">
    <property type="protein sequence ID" value="AJO72810.1"/>
    <property type="molecule type" value="Viral_cRNA"/>
</dbReference>
<evidence type="ECO:0000256" key="2">
    <source>
        <dbReference type="ARBA" id="ARBA00011776"/>
    </source>
</evidence>
<keyword evidence="16 20" id="KW-0472">Membrane</keyword>
<evidence type="ECO:0000256" key="16">
    <source>
        <dbReference type="ARBA" id="ARBA00023136"/>
    </source>
</evidence>
<keyword evidence="13 20" id="KW-0261">Viral envelope protein</keyword>
<comment type="similarity">
    <text evidence="1 20">Belongs to the paramyxoviruses fusion glycoprotein family.</text>
</comment>
<feature type="compositionally biased region" description="Low complexity" evidence="21">
    <location>
        <begin position="46"/>
        <end position="60"/>
    </location>
</feature>
<keyword evidence="15" id="KW-0175">Coiled coil</keyword>
<keyword evidence="11" id="KW-0946">Virion</keyword>
<dbReference type="GO" id="GO:0046718">
    <property type="term" value="P:symbiont entry into host cell"/>
    <property type="evidence" value="ECO:0007669"/>
    <property type="project" value="UniProtKB-KW"/>
</dbReference>
<evidence type="ECO:0000256" key="12">
    <source>
        <dbReference type="ARBA" id="ARBA00022870"/>
    </source>
</evidence>
<dbReference type="GO" id="GO:0019031">
    <property type="term" value="C:viral envelope"/>
    <property type="evidence" value="ECO:0007669"/>
    <property type="project" value="UniProtKB-KW"/>
</dbReference>
<feature type="compositionally biased region" description="Polar residues" evidence="21">
    <location>
        <begin position="34"/>
        <end position="45"/>
    </location>
</feature>
<evidence type="ECO:0000256" key="4">
    <source>
        <dbReference type="ARBA" id="ARBA00022506"/>
    </source>
</evidence>
<accession>A0A0R5ZPI3</accession>
<evidence type="ECO:0000256" key="14">
    <source>
        <dbReference type="ARBA" id="ARBA00022989"/>
    </source>
</evidence>